<keyword evidence="3" id="KW-0067">ATP-binding</keyword>
<comment type="caution">
    <text evidence="5">The sequence shown here is derived from an EMBL/GenBank/DDBJ whole genome shotgun (WGS) entry which is preliminary data.</text>
</comment>
<sequence>MIEIKNVTKKFGPLTAVNQLSLSIPQGTIFGFIGPNGAGKTTTIKMLVGLMKPSQGEIFIDDKDVRLNPEYTKKQLGYVPDDPFVYEKMTGWEYLSFVGEIFGINKKERDERIEKLSKIYPLKKILDGYMDSYSRGNKQKLVILAAFLHTPKALLVDEPVVGLDPESISITKKLFRNFAKEDGGTIFISTHTLSFAQDICDRIGIIKDGKLLIEGTIDELLKMAGLSAETLVEAEEKNKTLEELYLHFVA</sequence>
<reference evidence="5 6" key="1">
    <citation type="journal article" date="2016" name="Nat. Commun.">
        <title>Thousands of microbial genomes shed light on interconnected biogeochemical processes in an aquifer system.</title>
        <authorList>
            <person name="Anantharaman K."/>
            <person name="Brown C.T."/>
            <person name="Hug L.A."/>
            <person name="Sharon I."/>
            <person name="Castelle C.J."/>
            <person name="Probst A.J."/>
            <person name="Thomas B.C."/>
            <person name="Singh A."/>
            <person name="Wilkins M.J."/>
            <person name="Karaoz U."/>
            <person name="Brodie E.L."/>
            <person name="Williams K.H."/>
            <person name="Hubbard S.S."/>
            <person name="Banfield J.F."/>
        </authorList>
    </citation>
    <scope>NUCLEOTIDE SEQUENCE [LARGE SCALE GENOMIC DNA]</scope>
</reference>
<dbReference type="Proteomes" id="UP000176951">
    <property type="component" value="Unassembled WGS sequence"/>
</dbReference>
<feature type="domain" description="ABC transporter" evidence="4">
    <location>
        <begin position="2"/>
        <end position="233"/>
    </location>
</feature>
<dbReference type="AlphaFoldDB" id="A0A1G2PUA0"/>
<dbReference type="PANTHER" id="PTHR42939:SF1">
    <property type="entry name" value="ABC TRANSPORTER ATP-BINDING PROTEIN ALBC-RELATED"/>
    <property type="match status" value="1"/>
</dbReference>
<evidence type="ECO:0000259" key="4">
    <source>
        <dbReference type="PROSITE" id="PS50893"/>
    </source>
</evidence>
<dbReference type="InterPro" id="IPR003593">
    <property type="entry name" value="AAA+_ATPase"/>
</dbReference>
<dbReference type="Gene3D" id="3.40.50.300">
    <property type="entry name" value="P-loop containing nucleotide triphosphate hydrolases"/>
    <property type="match status" value="1"/>
</dbReference>
<dbReference type="GO" id="GO:0016887">
    <property type="term" value="F:ATP hydrolysis activity"/>
    <property type="evidence" value="ECO:0007669"/>
    <property type="project" value="InterPro"/>
</dbReference>
<name>A0A1G2PUA0_9BACT</name>
<dbReference type="GO" id="GO:0005524">
    <property type="term" value="F:ATP binding"/>
    <property type="evidence" value="ECO:0007669"/>
    <property type="project" value="UniProtKB-KW"/>
</dbReference>
<evidence type="ECO:0000313" key="6">
    <source>
        <dbReference type="Proteomes" id="UP000176951"/>
    </source>
</evidence>
<evidence type="ECO:0000256" key="1">
    <source>
        <dbReference type="ARBA" id="ARBA00022448"/>
    </source>
</evidence>
<keyword evidence="1" id="KW-0813">Transport</keyword>
<dbReference type="InterPro" id="IPR051782">
    <property type="entry name" value="ABC_Transporter_VariousFunc"/>
</dbReference>
<dbReference type="InterPro" id="IPR027417">
    <property type="entry name" value="P-loop_NTPase"/>
</dbReference>
<dbReference type="CDD" id="cd03230">
    <property type="entry name" value="ABC_DR_subfamily_A"/>
    <property type="match status" value="1"/>
</dbReference>
<evidence type="ECO:0000256" key="3">
    <source>
        <dbReference type="ARBA" id="ARBA00022840"/>
    </source>
</evidence>
<dbReference type="InterPro" id="IPR003439">
    <property type="entry name" value="ABC_transporter-like_ATP-bd"/>
</dbReference>
<dbReference type="EMBL" id="MHSW01000016">
    <property type="protein sequence ID" value="OHA51926.1"/>
    <property type="molecule type" value="Genomic_DNA"/>
</dbReference>
<dbReference type="PANTHER" id="PTHR42939">
    <property type="entry name" value="ABC TRANSPORTER ATP-BINDING PROTEIN ALBC-RELATED"/>
    <property type="match status" value="1"/>
</dbReference>
<evidence type="ECO:0000313" key="5">
    <source>
        <dbReference type="EMBL" id="OHA51926.1"/>
    </source>
</evidence>
<dbReference type="SUPFAM" id="SSF52540">
    <property type="entry name" value="P-loop containing nucleoside triphosphate hydrolases"/>
    <property type="match status" value="1"/>
</dbReference>
<evidence type="ECO:0000256" key="2">
    <source>
        <dbReference type="ARBA" id="ARBA00022741"/>
    </source>
</evidence>
<accession>A0A1G2PUA0</accession>
<dbReference type="SMART" id="SM00382">
    <property type="entry name" value="AAA"/>
    <property type="match status" value="1"/>
</dbReference>
<proteinExistence type="predicted"/>
<protein>
    <recommendedName>
        <fullName evidence="4">ABC transporter domain-containing protein</fullName>
    </recommendedName>
</protein>
<dbReference type="PROSITE" id="PS50893">
    <property type="entry name" value="ABC_TRANSPORTER_2"/>
    <property type="match status" value="1"/>
</dbReference>
<dbReference type="Pfam" id="PF00005">
    <property type="entry name" value="ABC_tran"/>
    <property type="match status" value="1"/>
</dbReference>
<organism evidence="5 6">
    <name type="scientific">Candidatus Terrybacteria bacterium RIFCSPLOWO2_01_FULL_40_23</name>
    <dbReference type="NCBI Taxonomy" id="1802366"/>
    <lineage>
        <taxon>Bacteria</taxon>
        <taxon>Candidatus Terryibacteriota</taxon>
    </lineage>
</organism>
<keyword evidence="2" id="KW-0547">Nucleotide-binding</keyword>
<gene>
    <name evidence="5" type="ORF">A3A97_01880</name>
</gene>